<comment type="caution">
    <text evidence="1">The sequence shown here is derived from an EMBL/GenBank/DDBJ whole genome shotgun (WGS) entry which is preliminary data.</text>
</comment>
<evidence type="ECO:0008006" key="3">
    <source>
        <dbReference type="Google" id="ProtNLM"/>
    </source>
</evidence>
<evidence type="ECO:0000313" key="2">
    <source>
        <dbReference type="Proteomes" id="UP000621560"/>
    </source>
</evidence>
<dbReference type="RefSeq" id="WP_190915797.1">
    <property type="nucleotide sequence ID" value="NZ_JACXIZ010000012.1"/>
</dbReference>
<keyword evidence="2" id="KW-1185">Reference proteome</keyword>
<sequence length="231" mass="27215">MQASIGTAYEQAHSVWLEHHLTRRTGERRDRLARGHGHGEQLFLETIWWPIRRSLDDLHPEYEVLDWRGRPYYADFAWLPGQWKVIWEIKGYGPHVREMDRRRYCEELNRETFLQALGFRVVSIAYDDLAHRPEAVQSLIRLFISRYLPEQPLMNAQSLIQRETLLLAHRLGRAVRPRDVELQLAVNHRTAVRCLQQLCASGHMRPSRPKQGTRICSYTPSIDAIQAFDRL</sequence>
<accession>A0A927BSU3</accession>
<dbReference type="AlphaFoldDB" id="A0A927BSU3"/>
<gene>
    <name evidence="1" type="ORF">IDH44_06285</name>
</gene>
<evidence type="ECO:0000313" key="1">
    <source>
        <dbReference type="EMBL" id="MBD2844793.1"/>
    </source>
</evidence>
<proteinExistence type="predicted"/>
<name>A0A927BSU3_9BACL</name>
<protein>
    <recommendedName>
        <fullName evidence="3">DUF559 domain-containing protein</fullName>
    </recommendedName>
</protein>
<dbReference type="EMBL" id="JACXIZ010000012">
    <property type="protein sequence ID" value="MBD2844793.1"/>
    <property type="molecule type" value="Genomic_DNA"/>
</dbReference>
<dbReference type="Proteomes" id="UP000621560">
    <property type="component" value="Unassembled WGS sequence"/>
</dbReference>
<reference evidence="1" key="1">
    <citation type="submission" date="2020-09" db="EMBL/GenBank/DDBJ databases">
        <title>A novel bacterium of genus Paenibacillus, isolated from South China Sea.</title>
        <authorList>
            <person name="Huang H."/>
            <person name="Mo K."/>
            <person name="Hu Y."/>
        </authorList>
    </citation>
    <scope>NUCLEOTIDE SEQUENCE</scope>
    <source>
        <strain evidence="1">IB182496</strain>
    </source>
</reference>
<organism evidence="1 2">
    <name type="scientific">Paenibacillus sabuli</name>
    <dbReference type="NCBI Taxonomy" id="2772509"/>
    <lineage>
        <taxon>Bacteria</taxon>
        <taxon>Bacillati</taxon>
        <taxon>Bacillota</taxon>
        <taxon>Bacilli</taxon>
        <taxon>Bacillales</taxon>
        <taxon>Paenibacillaceae</taxon>
        <taxon>Paenibacillus</taxon>
    </lineage>
</organism>